<proteinExistence type="predicted"/>
<evidence type="ECO:0000313" key="2">
    <source>
        <dbReference type="Proteomes" id="UP001054945"/>
    </source>
</evidence>
<evidence type="ECO:0000313" key="1">
    <source>
        <dbReference type="EMBL" id="GIY34162.1"/>
    </source>
</evidence>
<sequence length="75" mass="8649">MELAFDPLVNWKFNDLHNSEIEVAHMQGDKSPPNVSMLYGWDVVYMDGIKRYFESCVPDVIELGLEGIMDVVLRM</sequence>
<dbReference type="Proteomes" id="UP001054945">
    <property type="component" value="Unassembled WGS sequence"/>
</dbReference>
<name>A0AAV4SKX6_CAEEX</name>
<reference evidence="1 2" key="1">
    <citation type="submission" date="2021-06" db="EMBL/GenBank/DDBJ databases">
        <title>Caerostris extrusa draft genome.</title>
        <authorList>
            <person name="Kono N."/>
            <person name="Arakawa K."/>
        </authorList>
    </citation>
    <scope>NUCLEOTIDE SEQUENCE [LARGE SCALE GENOMIC DNA]</scope>
</reference>
<dbReference type="AlphaFoldDB" id="A0AAV4SKX6"/>
<gene>
    <name evidence="1" type="ORF">CEXT_341591</name>
</gene>
<keyword evidence="2" id="KW-1185">Reference proteome</keyword>
<protein>
    <submittedName>
        <fullName evidence="1">Uncharacterized protein</fullName>
    </submittedName>
</protein>
<comment type="caution">
    <text evidence="1">The sequence shown here is derived from an EMBL/GenBank/DDBJ whole genome shotgun (WGS) entry which is preliminary data.</text>
</comment>
<dbReference type="EMBL" id="BPLR01009736">
    <property type="protein sequence ID" value="GIY34162.1"/>
    <property type="molecule type" value="Genomic_DNA"/>
</dbReference>
<organism evidence="1 2">
    <name type="scientific">Caerostris extrusa</name>
    <name type="common">Bark spider</name>
    <name type="synonym">Caerostris bankana</name>
    <dbReference type="NCBI Taxonomy" id="172846"/>
    <lineage>
        <taxon>Eukaryota</taxon>
        <taxon>Metazoa</taxon>
        <taxon>Ecdysozoa</taxon>
        <taxon>Arthropoda</taxon>
        <taxon>Chelicerata</taxon>
        <taxon>Arachnida</taxon>
        <taxon>Araneae</taxon>
        <taxon>Araneomorphae</taxon>
        <taxon>Entelegynae</taxon>
        <taxon>Araneoidea</taxon>
        <taxon>Araneidae</taxon>
        <taxon>Caerostris</taxon>
    </lineage>
</organism>
<accession>A0AAV4SKX6</accession>